<dbReference type="RefSeq" id="WP_169947186.1">
    <property type="nucleotide sequence ID" value="NZ_CP053015.1"/>
</dbReference>
<protein>
    <submittedName>
        <fullName evidence="1">Uncharacterized protein</fullName>
    </submittedName>
</protein>
<dbReference type="AlphaFoldDB" id="A0A6M4AVQ6"/>
<gene>
    <name evidence="1" type="ORF">GV829_12670</name>
</gene>
<evidence type="ECO:0000313" key="2">
    <source>
        <dbReference type="Proteomes" id="UP000503018"/>
    </source>
</evidence>
<dbReference type="KEGG" id="slan:GV829_12670"/>
<dbReference type="EMBL" id="CP053015">
    <property type="protein sequence ID" value="QJQ33185.1"/>
    <property type="molecule type" value="Genomic_DNA"/>
</dbReference>
<dbReference type="Proteomes" id="UP000503018">
    <property type="component" value="Chromosome"/>
</dbReference>
<reference evidence="1 2" key="1">
    <citation type="submission" date="2020-01" db="EMBL/GenBank/DDBJ databases">
        <title>Sphingomonas sp. strain CSW-10.</title>
        <authorList>
            <person name="Chen W.-M."/>
        </authorList>
    </citation>
    <scope>NUCLEOTIDE SEQUENCE [LARGE SCALE GENOMIC DNA]</scope>
    <source>
        <strain evidence="1 2">CSW-10</strain>
    </source>
</reference>
<keyword evidence="2" id="KW-1185">Reference proteome</keyword>
<sequence>MADPKPLASLSAGLLARKGAARPAMRRQAQALGLGAFGAQEDLGWNDMGYDVDPQHGGQDHGRMVDHGLSPMATVQGLEATRPGGHLPDALDALGQAVERAISPATEPASVEPLDSRVAIPESVMPPAVHEQQQRIEQALGAIEQAVSDSPLPVESVSETAFEAIRSAVTAAATPSLRTAMPAAPDTAATRQPRARSRAGSRGNFAFTLRLDPHRHLRLRLASATSNRSAQQIIIQLIDDYLADLPEIDAFAAQVPASSTSN</sequence>
<organism evidence="1 2">
    <name type="scientific">Sphingomonas lacunae</name>
    <dbReference type="NCBI Taxonomy" id="2698828"/>
    <lineage>
        <taxon>Bacteria</taxon>
        <taxon>Pseudomonadati</taxon>
        <taxon>Pseudomonadota</taxon>
        <taxon>Alphaproteobacteria</taxon>
        <taxon>Sphingomonadales</taxon>
        <taxon>Sphingomonadaceae</taxon>
        <taxon>Sphingomonas</taxon>
    </lineage>
</organism>
<evidence type="ECO:0000313" key="1">
    <source>
        <dbReference type="EMBL" id="QJQ33185.1"/>
    </source>
</evidence>
<dbReference type="GO" id="GO:0006355">
    <property type="term" value="P:regulation of DNA-templated transcription"/>
    <property type="evidence" value="ECO:0007669"/>
    <property type="project" value="InterPro"/>
</dbReference>
<accession>A0A6M4AVQ6</accession>
<dbReference type="InterPro" id="IPR010985">
    <property type="entry name" value="Ribbon_hlx_hlx"/>
</dbReference>
<dbReference type="SUPFAM" id="SSF47598">
    <property type="entry name" value="Ribbon-helix-helix"/>
    <property type="match status" value="1"/>
</dbReference>
<proteinExistence type="predicted"/>
<name>A0A6M4AVQ6_9SPHN</name>